<evidence type="ECO:0000313" key="4">
    <source>
        <dbReference type="Proteomes" id="UP000554235"/>
    </source>
</evidence>
<dbReference type="SUPFAM" id="SSF56112">
    <property type="entry name" value="Protein kinase-like (PK-like)"/>
    <property type="match status" value="1"/>
</dbReference>
<dbReference type="PANTHER" id="PTHR24359">
    <property type="entry name" value="SERINE/THREONINE-PROTEIN KINASE SBK1"/>
    <property type="match status" value="1"/>
</dbReference>
<dbReference type="Proteomes" id="UP000554235">
    <property type="component" value="Unassembled WGS sequence"/>
</dbReference>
<dbReference type="PROSITE" id="PS50011">
    <property type="entry name" value="PROTEIN_KINASE_DOM"/>
    <property type="match status" value="1"/>
</dbReference>
<dbReference type="AlphaFoldDB" id="A0A8H4LHP6"/>
<dbReference type="Gene3D" id="1.10.510.10">
    <property type="entry name" value="Transferase(Phosphotransferase) domain 1"/>
    <property type="match status" value="1"/>
</dbReference>
<feature type="domain" description="Protein kinase" evidence="2">
    <location>
        <begin position="168"/>
        <end position="517"/>
    </location>
</feature>
<keyword evidence="3" id="KW-0418">Kinase</keyword>
<feature type="region of interest" description="Disordered" evidence="1">
    <location>
        <begin position="344"/>
        <end position="372"/>
    </location>
</feature>
<dbReference type="InterPro" id="IPR000719">
    <property type="entry name" value="Prot_kinase_dom"/>
</dbReference>
<evidence type="ECO:0000256" key="1">
    <source>
        <dbReference type="SAM" id="MobiDB-lite"/>
    </source>
</evidence>
<accession>A0A8H4LHP6</accession>
<keyword evidence="3" id="KW-0808">Transferase</keyword>
<comment type="caution">
    <text evidence="3">The sequence shown here is derived from an EMBL/GenBank/DDBJ whole genome shotgun (WGS) entry which is preliminary data.</text>
</comment>
<protein>
    <submittedName>
        <fullName evidence="3">Serine threonine kinase</fullName>
    </submittedName>
</protein>
<dbReference type="CDD" id="cd00180">
    <property type="entry name" value="PKc"/>
    <property type="match status" value="1"/>
</dbReference>
<dbReference type="OrthoDB" id="9992527at2759"/>
<dbReference type="InterPro" id="IPR036465">
    <property type="entry name" value="vWFA_dom_sf"/>
</dbReference>
<dbReference type="GO" id="GO:0004674">
    <property type="term" value="F:protein serine/threonine kinase activity"/>
    <property type="evidence" value="ECO:0007669"/>
    <property type="project" value="TreeGrafter"/>
</dbReference>
<dbReference type="SMART" id="SM00220">
    <property type="entry name" value="S_TKc"/>
    <property type="match status" value="1"/>
</dbReference>
<feature type="region of interest" description="Disordered" evidence="1">
    <location>
        <begin position="1"/>
        <end position="21"/>
    </location>
</feature>
<organism evidence="3 4">
    <name type="scientific">Fusarium albosuccineum</name>
    <dbReference type="NCBI Taxonomy" id="1237068"/>
    <lineage>
        <taxon>Eukaryota</taxon>
        <taxon>Fungi</taxon>
        <taxon>Dikarya</taxon>
        <taxon>Ascomycota</taxon>
        <taxon>Pezizomycotina</taxon>
        <taxon>Sordariomycetes</taxon>
        <taxon>Hypocreomycetidae</taxon>
        <taxon>Hypocreales</taxon>
        <taxon>Nectriaceae</taxon>
        <taxon>Fusarium</taxon>
        <taxon>Fusarium decemcellulare species complex</taxon>
    </lineage>
</organism>
<gene>
    <name evidence="3" type="ORF">FALBO_4168</name>
</gene>
<dbReference type="PANTHER" id="PTHR24359:SF1">
    <property type="entry name" value="INHIBITOR OF NUCLEAR FACTOR KAPPA-B KINASE EPSILON SUBUNIT HOMOLOG 1-RELATED"/>
    <property type="match status" value="1"/>
</dbReference>
<evidence type="ECO:0000313" key="3">
    <source>
        <dbReference type="EMBL" id="KAF4468951.1"/>
    </source>
</evidence>
<proteinExistence type="predicted"/>
<sequence length="853" mass="96934">MVVLKPTRFGRTLSTSSRQSREERNAEFFRFVDQTSHTGCDGYNNSVKFNSPSTLRKWWEQAGENRIARALNSGCSSVTTIRNNYLIIFSILAYINKTQFISEFIKLGWQDLQLPLLEDDRRRFGEDPEMTDMLHNFCDYQWRFCPVVFSKESRMDERVLNPRQILPIEMQVDLGSPITNAKSIIRRVKLYDDCCDPKWCHCTTIVLKEYQTRKNEALRDAWHQEHNAFVSIETFDNIIKYLGSFEQDGRCFIAMEYASGGSLKDLFKKNIRPKTTQEEACFWKALMGLFKAINHIHNLGPRMDGERIAFAHRDINPDNILVFQDDEPFSERFQLKLADFDASTTTQPTDHTGLGSHDNNGSRTYSKWAPSPPAQNQWLIHRDKGAPEASRFYAEQEVNLMQLPFNGDVWSLGCVLSMALVWLSGGMAAVEATEQHRKNAIKRYHPHIDGSGYEACFHDGKNVLSSVLESHRNALSTLQPTDIFSRGIRDLIEKHILVPTGPRGSRSNPMDIWDEFNAITRKASLGAWDQTYSNVAGGPSSPGSLSRDPPPIHVTRFVDNGGSVEIYRPPEMGNQSPNGTNTTVASTVIKMYPDLTVDEVDRHRRCGRKKEDLLGYSNFRRGIQPRHFIIIIDDSESMRRKQKDVGTTAEALLWILKGIDSEGVEVRFTSDPSKRYPSRSWPLMRQATKQLMKVIWERLTGNDSDRWCNMELALNTILNDQVVQPGRPTSVLILTDGMWGPGSGSRSRKEQGATLNSAVEETFLNVLGQMERKGMKRTEFSIQFVSFGNDPVGLRQLDYLDDEAPYRGGNGRRVDIVDHKGSGDNIWAILWGAVNEYNDAIRTSSIRNGVEGS</sequence>
<dbReference type="EMBL" id="JAADYS010000542">
    <property type="protein sequence ID" value="KAF4468951.1"/>
    <property type="molecule type" value="Genomic_DNA"/>
</dbReference>
<dbReference type="Pfam" id="PF00069">
    <property type="entry name" value="Pkinase"/>
    <property type="match status" value="1"/>
</dbReference>
<reference evidence="3 4" key="1">
    <citation type="submission" date="2020-01" db="EMBL/GenBank/DDBJ databases">
        <title>Identification and distribution of gene clusters putatively required for synthesis of sphingolipid metabolism inhibitors in phylogenetically diverse species of the filamentous fungus Fusarium.</title>
        <authorList>
            <person name="Kim H.-S."/>
            <person name="Busman M."/>
            <person name="Brown D.W."/>
            <person name="Divon H."/>
            <person name="Uhlig S."/>
            <person name="Proctor R.H."/>
        </authorList>
    </citation>
    <scope>NUCLEOTIDE SEQUENCE [LARGE SCALE GENOMIC DNA]</scope>
    <source>
        <strain evidence="3 4">NRRL 20459</strain>
    </source>
</reference>
<evidence type="ECO:0000259" key="2">
    <source>
        <dbReference type="PROSITE" id="PS50011"/>
    </source>
</evidence>
<keyword evidence="4" id="KW-1185">Reference proteome</keyword>
<dbReference type="GO" id="GO:0005524">
    <property type="term" value="F:ATP binding"/>
    <property type="evidence" value="ECO:0007669"/>
    <property type="project" value="InterPro"/>
</dbReference>
<dbReference type="InterPro" id="IPR011009">
    <property type="entry name" value="Kinase-like_dom_sf"/>
</dbReference>
<name>A0A8H4LHP6_9HYPO</name>
<dbReference type="SUPFAM" id="SSF53300">
    <property type="entry name" value="vWA-like"/>
    <property type="match status" value="1"/>
</dbReference>